<dbReference type="PANTHER" id="PTHR42847:SF4">
    <property type="entry name" value="ALKANESULFONATE MONOOXYGENASE-RELATED"/>
    <property type="match status" value="1"/>
</dbReference>
<name>A0ABU7L5Y3_9NOCA</name>
<reference evidence="6 7" key="1">
    <citation type="submission" date="2023-07" db="EMBL/GenBank/DDBJ databases">
        <authorList>
            <person name="Girao M."/>
            <person name="Carvalho M.F."/>
        </authorList>
    </citation>
    <scope>NUCLEOTIDE SEQUENCE [LARGE SCALE GENOMIC DNA]</scope>
    <source>
        <strain evidence="6 7">YIM65754</strain>
    </source>
</reference>
<dbReference type="PANTHER" id="PTHR42847">
    <property type="entry name" value="ALKANESULFONATE MONOOXYGENASE"/>
    <property type="match status" value="1"/>
</dbReference>
<dbReference type="SUPFAM" id="SSF51679">
    <property type="entry name" value="Bacterial luciferase-like"/>
    <property type="match status" value="1"/>
</dbReference>
<protein>
    <submittedName>
        <fullName evidence="6">LLM class flavin-dependent oxidoreductase</fullName>
    </submittedName>
</protein>
<evidence type="ECO:0000259" key="5">
    <source>
        <dbReference type="Pfam" id="PF00296"/>
    </source>
</evidence>
<comment type="caution">
    <text evidence="6">The sequence shown here is derived from an EMBL/GenBank/DDBJ whole genome shotgun (WGS) entry which is preliminary data.</text>
</comment>
<evidence type="ECO:0000256" key="1">
    <source>
        <dbReference type="ARBA" id="ARBA00022630"/>
    </source>
</evidence>
<keyword evidence="7" id="KW-1185">Reference proteome</keyword>
<sequence length="307" mass="33629">MTIRFGVFVPQFRLGVGEVKARAVAAEQAGFDSFWLMDHLYSPGGRPTDSLESWTLLTALAGATSTMRLGHLVGCAPFRHPALLAKMAATVDHISGGRLDLGLGWGSVEAEFETFGIEVGTRRERAEALDETLEIFRLMCTGEQFDYDGKHFRMRGAYGLPTPVQDRIPVHIGGAGRTLTMPLVARHADWWNCVGHARNRLEELAPLKGDARISVQYAVGFADTAADIPDVTASVARRLPESGWGAPLIGTGDALTEQIALEHRRGVELFVLRFHDFAPPETLERFGREVIAPLQSVLQSRSDQVIV</sequence>
<keyword evidence="3" id="KW-0560">Oxidoreductase</keyword>
<evidence type="ECO:0000256" key="4">
    <source>
        <dbReference type="ARBA" id="ARBA00023033"/>
    </source>
</evidence>
<dbReference type="Proteomes" id="UP001336020">
    <property type="component" value="Unassembled WGS sequence"/>
</dbReference>
<feature type="domain" description="Luciferase-like" evidence="5">
    <location>
        <begin position="4"/>
        <end position="203"/>
    </location>
</feature>
<keyword evidence="4" id="KW-0503">Monooxygenase</keyword>
<evidence type="ECO:0000256" key="3">
    <source>
        <dbReference type="ARBA" id="ARBA00023002"/>
    </source>
</evidence>
<dbReference type="InterPro" id="IPR036661">
    <property type="entry name" value="Luciferase-like_sf"/>
</dbReference>
<keyword evidence="1" id="KW-0285">Flavoprotein</keyword>
<gene>
    <name evidence="6" type="ORF">Q7514_05370</name>
</gene>
<dbReference type="EMBL" id="JAUTXY010000002">
    <property type="protein sequence ID" value="MEE2056956.1"/>
    <property type="molecule type" value="Genomic_DNA"/>
</dbReference>
<evidence type="ECO:0000313" key="6">
    <source>
        <dbReference type="EMBL" id="MEE2056956.1"/>
    </source>
</evidence>
<proteinExistence type="predicted"/>
<dbReference type="RefSeq" id="WP_330132219.1">
    <property type="nucleotide sequence ID" value="NZ_JAUTXY010000002.1"/>
</dbReference>
<dbReference type="InterPro" id="IPR011251">
    <property type="entry name" value="Luciferase-like_dom"/>
</dbReference>
<dbReference type="Gene3D" id="3.20.20.30">
    <property type="entry name" value="Luciferase-like domain"/>
    <property type="match status" value="1"/>
</dbReference>
<organism evidence="6 7">
    <name type="scientific">Rhodococcus artemisiae</name>
    <dbReference type="NCBI Taxonomy" id="714159"/>
    <lineage>
        <taxon>Bacteria</taxon>
        <taxon>Bacillati</taxon>
        <taxon>Actinomycetota</taxon>
        <taxon>Actinomycetes</taxon>
        <taxon>Mycobacteriales</taxon>
        <taxon>Nocardiaceae</taxon>
        <taxon>Rhodococcus</taxon>
    </lineage>
</organism>
<evidence type="ECO:0000256" key="2">
    <source>
        <dbReference type="ARBA" id="ARBA00022643"/>
    </source>
</evidence>
<keyword evidence="2" id="KW-0288">FMN</keyword>
<evidence type="ECO:0000313" key="7">
    <source>
        <dbReference type="Proteomes" id="UP001336020"/>
    </source>
</evidence>
<accession>A0ABU7L5Y3</accession>
<dbReference type="Pfam" id="PF00296">
    <property type="entry name" value="Bac_luciferase"/>
    <property type="match status" value="1"/>
</dbReference>
<dbReference type="InterPro" id="IPR050172">
    <property type="entry name" value="SsuD_RutA_monooxygenase"/>
</dbReference>